<sequence length="170" mass="19074">MNCPLAEGLKEFLEPLCFPSKDLIIFPVNDNNDVNEAEGGFHWSLLAFERKSNVFVHHDSCGGMNARHAKRLYKAVVGFVSDSNSASNSCPRYLECIDSPQQRNGYDCGLYVIAIAKVICLWYGSDEGNNEYKDKEELWFSAAKKQVTPHVVSGMRGEILGLIRGFMDMK</sequence>
<accession>A0A8K0DWA5</accession>
<proteinExistence type="inferred from homology"/>
<keyword evidence="2" id="KW-0645">Protease</keyword>
<evidence type="ECO:0000313" key="6">
    <source>
        <dbReference type="EMBL" id="KAF3438722.1"/>
    </source>
</evidence>
<dbReference type="SUPFAM" id="SSF54001">
    <property type="entry name" value="Cysteine proteinases"/>
    <property type="match status" value="1"/>
</dbReference>
<protein>
    <recommendedName>
        <fullName evidence="5">Ubiquitin-like protease family profile domain-containing protein</fullName>
    </recommendedName>
</protein>
<dbReference type="GO" id="GO:0000338">
    <property type="term" value="P:protein deneddylation"/>
    <property type="evidence" value="ECO:0007669"/>
    <property type="project" value="TreeGrafter"/>
</dbReference>
<keyword evidence="3" id="KW-0378">Hydrolase</keyword>
<feature type="domain" description="Ubiquitin-like protease family profile" evidence="5">
    <location>
        <begin position="1"/>
        <end position="119"/>
    </location>
</feature>
<dbReference type="OrthoDB" id="5065855at2759"/>
<dbReference type="Pfam" id="PF02902">
    <property type="entry name" value="Peptidase_C48"/>
    <property type="match status" value="1"/>
</dbReference>
<dbReference type="GO" id="GO:0008234">
    <property type="term" value="F:cysteine-type peptidase activity"/>
    <property type="evidence" value="ECO:0007669"/>
    <property type="project" value="UniProtKB-KW"/>
</dbReference>
<comment type="similarity">
    <text evidence="1">Belongs to the peptidase C48 family.</text>
</comment>
<dbReference type="PANTHER" id="PTHR46468">
    <property type="entry name" value="SENTRIN-SPECIFIC PROTEASE 8"/>
    <property type="match status" value="1"/>
</dbReference>
<dbReference type="Gene3D" id="3.40.395.10">
    <property type="entry name" value="Adenoviral Proteinase, Chain A"/>
    <property type="match status" value="1"/>
</dbReference>
<keyword evidence="4" id="KW-0788">Thiol protease</keyword>
<dbReference type="GO" id="GO:0019784">
    <property type="term" value="F:deNEDDylase activity"/>
    <property type="evidence" value="ECO:0007669"/>
    <property type="project" value="InterPro"/>
</dbReference>
<evidence type="ECO:0000259" key="5">
    <source>
        <dbReference type="PROSITE" id="PS50600"/>
    </source>
</evidence>
<organism evidence="6 7">
    <name type="scientific">Rhamnella rubrinervis</name>
    <dbReference type="NCBI Taxonomy" id="2594499"/>
    <lineage>
        <taxon>Eukaryota</taxon>
        <taxon>Viridiplantae</taxon>
        <taxon>Streptophyta</taxon>
        <taxon>Embryophyta</taxon>
        <taxon>Tracheophyta</taxon>
        <taxon>Spermatophyta</taxon>
        <taxon>Magnoliopsida</taxon>
        <taxon>eudicotyledons</taxon>
        <taxon>Gunneridae</taxon>
        <taxon>Pentapetalae</taxon>
        <taxon>rosids</taxon>
        <taxon>fabids</taxon>
        <taxon>Rosales</taxon>
        <taxon>Rhamnaceae</taxon>
        <taxon>rhamnoid group</taxon>
        <taxon>Rhamneae</taxon>
        <taxon>Rhamnella</taxon>
    </lineage>
</organism>
<evidence type="ECO:0000256" key="3">
    <source>
        <dbReference type="ARBA" id="ARBA00022801"/>
    </source>
</evidence>
<reference evidence="6" key="1">
    <citation type="submission" date="2020-03" db="EMBL/GenBank/DDBJ databases">
        <title>A high-quality chromosome-level genome assembly of a woody plant with both climbing and erect habits, Rhamnella rubrinervis.</title>
        <authorList>
            <person name="Lu Z."/>
            <person name="Yang Y."/>
            <person name="Zhu X."/>
            <person name="Sun Y."/>
        </authorList>
    </citation>
    <scope>NUCLEOTIDE SEQUENCE</scope>
    <source>
        <strain evidence="6">BYM</strain>
        <tissue evidence="6">Leaf</tissue>
    </source>
</reference>
<dbReference type="AlphaFoldDB" id="A0A8K0DWA5"/>
<name>A0A8K0DWA5_9ROSA</name>
<dbReference type="EMBL" id="VOIH02000009">
    <property type="protein sequence ID" value="KAF3438722.1"/>
    <property type="molecule type" value="Genomic_DNA"/>
</dbReference>
<evidence type="ECO:0000256" key="4">
    <source>
        <dbReference type="ARBA" id="ARBA00022807"/>
    </source>
</evidence>
<evidence type="ECO:0000256" key="2">
    <source>
        <dbReference type="ARBA" id="ARBA00022670"/>
    </source>
</evidence>
<dbReference type="InterPro" id="IPR038765">
    <property type="entry name" value="Papain-like_cys_pep_sf"/>
</dbReference>
<dbReference type="Proteomes" id="UP000796880">
    <property type="component" value="Unassembled WGS sequence"/>
</dbReference>
<comment type="caution">
    <text evidence="6">The sequence shown here is derived from an EMBL/GenBank/DDBJ whole genome shotgun (WGS) entry which is preliminary data.</text>
</comment>
<dbReference type="GO" id="GO:0006508">
    <property type="term" value="P:proteolysis"/>
    <property type="evidence" value="ECO:0007669"/>
    <property type="project" value="UniProtKB-KW"/>
</dbReference>
<evidence type="ECO:0000313" key="7">
    <source>
        <dbReference type="Proteomes" id="UP000796880"/>
    </source>
</evidence>
<dbReference type="InterPro" id="IPR003653">
    <property type="entry name" value="Peptidase_C48_C"/>
</dbReference>
<gene>
    <name evidence="6" type="ORF">FNV43_RR21486</name>
</gene>
<dbReference type="InterPro" id="IPR044613">
    <property type="entry name" value="Nep1/2-like"/>
</dbReference>
<dbReference type="PANTHER" id="PTHR46468:SF1">
    <property type="entry name" value="SENTRIN-SPECIFIC PROTEASE 8"/>
    <property type="match status" value="1"/>
</dbReference>
<dbReference type="PROSITE" id="PS50600">
    <property type="entry name" value="ULP_PROTEASE"/>
    <property type="match status" value="1"/>
</dbReference>
<keyword evidence="7" id="KW-1185">Reference proteome</keyword>
<evidence type="ECO:0000256" key="1">
    <source>
        <dbReference type="ARBA" id="ARBA00005234"/>
    </source>
</evidence>